<feature type="domain" description="DUF305" evidence="1">
    <location>
        <begin position="124"/>
        <end position="198"/>
    </location>
</feature>
<name>A0A9X0L5A1_SOLP1</name>
<dbReference type="Proteomes" id="UP000054223">
    <property type="component" value="Unassembled WGS sequence"/>
</dbReference>
<reference evidence="2 3" key="1">
    <citation type="submission" date="2015-11" db="EMBL/GenBank/DDBJ databases">
        <title>Solirubrum puertoriconensis gen. nov. an environmental bacteria isolated in Puerto Rico.</title>
        <authorList>
            <person name="Cuebas-Irizarry M.F."/>
            <person name="Montalvo-Rodriguez R."/>
        </authorList>
    </citation>
    <scope>NUCLEOTIDE SEQUENCE [LARGE SCALE GENOMIC DNA]</scope>
    <source>
        <strain evidence="2 3">MC1A</strain>
    </source>
</reference>
<dbReference type="AlphaFoldDB" id="A0A9X0L5A1"/>
<dbReference type="InterPro" id="IPR005183">
    <property type="entry name" value="DUF305_CopM-like"/>
</dbReference>
<protein>
    <recommendedName>
        <fullName evidence="1">DUF305 domain-containing protein</fullName>
    </recommendedName>
</protein>
<accession>A0A9X0L5A1</accession>
<dbReference type="PANTHER" id="PTHR36933:SF1">
    <property type="entry name" value="SLL0788 PROTEIN"/>
    <property type="match status" value="1"/>
</dbReference>
<evidence type="ECO:0000313" key="2">
    <source>
        <dbReference type="EMBL" id="KUG08539.1"/>
    </source>
</evidence>
<dbReference type="Gene3D" id="1.20.1260.10">
    <property type="match status" value="2"/>
</dbReference>
<dbReference type="Pfam" id="PF03713">
    <property type="entry name" value="DUF305"/>
    <property type="match status" value="2"/>
</dbReference>
<keyword evidence="3" id="KW-1185">Reference proteome</keyword>
<dbReference type="PANTHER" id="PTHR36933">
    <property type="entry name" value="SLL0788 PROTEIN"/>
    <property type="match status" value="1"/>
</dbReference>
<organism evidence="2 3">
    <name type="scientific">Solirubrum puertoriconensis</name>
    <dbReference type="NCBI Taxonomy" id="1751427"/>
    <lineage>
        <taxon>Bacteria</taxon>
        <taxon>Pseudomonadati</taxon>
        <taxon>Bacteroidota</taxon>
        <taxon>Cytophagia</taxon>
        <taxon>Cytophagales</taxon>
    </lineage>
</organism>
<gene>
    <name evidence="2" type="ORF">ASU33_10295</name>
</gene>
<feature type="domain" description="DUF305" evidence="1">
    <location>
        <begin position="243"/>
        <end position="297"/>
    </location>
</feature>
<evidence type="ECO:0000259" key="1">
    <source>
        <dbReference type="Pfam" id="PF03713"/>
    </source>
</evidence>
<comment type="caution">
    <text evidence="2">The sequence shown here is derived from an EMBL/GenBank/DDBJ whole genome shotgun (WGS) entry which is preliminary data.</text>
</comment>
<evidence type="ECO:0000313" key="3">
    <source>
        <dbReference type="Proteomes" id="UP000054223"/>
    </source>
</evidence>
<sequence>MNPQPAACVRGLKFWLMRLNLNNLAANFWPKPPYTHTFAYNTLRTMRMKSHYLLLATLATAVACTRTDQVRSNPERVIDRDSASTDVAIAADTAALATAAPTATPTAATAGASGKSTLNPAVVEAAANLTVALNRDAQRLSEVRATGNTDHDFAAMMAEHALGAVDLARVELRDGKNPELRRMAEQIITERPAQAERLSVTAKRLAGAKANYNTLDATDPYKARLIGVMRIMKQPLVSSEKIDVDFARLLRIHTQSGIALTNAVIAHGRDAEVKKLAQRLTTEQTASLAQIDTWLQRNER</sequence>
<dbReference type="InterPro" id="IPR012347">
    <property type="entry name" value="Ferritin-like"/>
</dbReference>
<dbReference type="EMBL" id="LNAL01000006">
    <property type="protein sequence ID" value="KUG08539.1"/>
    <property type="molecule type" value="Genomic_DNA"/>
</dbReference>
<proteinExistence type="predicted"/>